<keyword evidence="3" id="KW-1185">Reference proteome</keyword>
<dbReference type="InterPro" id="IPR050229">
    <property type="entry name" value="GlpE_sulfurtransferase"/>
</dbReference>
<dbReference type="AlphaFoldDB" id="F2JRU2"/>
<dbReference type="Pfam" id="PF00581">
    <property type="entry name" value="Rhodanese"/>
    <property type="match status" value="1"/>
</dbReference>
<name>F2JRU2_CELLD</name>
<protein>
    <submittedName>
        <fullName evidence="2">Rhodanese-like protein</fullName>
    </submittedName>
</protein>
<gene>
    <name evidence="2" type="ordered locus">Clole_3435</name>
</gene>
<sequence>MDEIAEVQRISIEEAKQNLDTDKSIVLLDVRTKMEYAEGHIEGAINVPVNELEYQIEDMISDKEQTIYLYCRSGVRTIMAGDTLLNLGYTSVYDMGGIIYWPYEIVK</sequence>
<dbReference type="SMART" id="SM00450">
    <property type="entry name" value="RHOD"/>
    <property type="match status" value="1"/>
</dbReference>
<feature type="domain" description="Rhodanese" evidence="1">
    <location>
        <begin position="21"/>
        <end position="107"/>
    </location>
</feature>
<evidence type="ECO:0000313" key="2">
    <source>
        <dbReference type="EMBL" id="ADZ85122.1"/>
    </source>
</evidence>
<dbReference type="Proteomes" id="UP000008467">
    <property type="component" value="Chromosome"/>
</dbReference>
<reference evidence="2 3" key="1">
    <citation type="journal article" date="2011" name="J. Bacteriol.">
        <title>Complete genome sequence of the cellulose-degrading bacterium Cellulosilyticum lentocellum.</title>
        <authorList>
            <consortium name="US DOE Joint Genome Institute"/>
            <person name="Miller D.A."/>
            <person name="Suen G."/>
            <person name="Bruce D."/>
            <person name="Copeland A."/>
            <person name="Cheng J.F."/>
            <person name="Detter C."/>
            <person name="Goodwin L.A."/>
            <person name="Han C.S."/>
            <person name="Hauser L.J."/>
            <person name="Land M.L."/>
            <person name="Lapidus A."/>
            <person name="Lucas S."/>
            <person name="Meincke L."/>
            <person name="Pitluck S."/>
            <person name="Tapia R."/>
            <person name="Teshima H."/>
            <person name="Woyke T."/>
            <person name="Fox B.G."/>
            <person name="Angert E.R."/>
            <person name="Currie C.R."/>
        </authorList>
    </citation>
    <scope>NUCLEOTIDE SEQUENCE [LARGE SCALE GENOMIC DNA]</scope>
    <source>
        <strain evidence="3">ATCC 49066 / DSM 5427 / NCIMB 11756 / RHM5</strain>
    </source>
</reference>
<dbReference type="PANTHER" id="PTHR43031">
    <property type="entry name" value="FAD-DEPENDENT OXIDOREDUCTASE"/>
    <property type="match status" value="1"/>
</dbReference>
<dbReference type="HOGENOM" id="CLU_089574_13_2_9"/>
<evidence type="ECO:0000313" key="3">
    <source>
        <dbReference type="Proteomes" id="UP000008467"/>
    </source>
</evidence>
<accession>F2JRU2</accession>
<organism evidence="2 3">
    <name type="scientific">Cellulosilyticum lentocellum (strain ATCC 49066 / DSM 5427 / NCIMB 11756 / RHM5)</name>
    <name type="common">Clostridium lentocellum</name>
    <dbReference type="NCBI Taxonomy" id="642492"/>
    <lineage>
        <taxon>Bacteria</taxon>
        <taxon>Bacillati</taxon>
        <taxon>Bacillota</taxon>
        <taxon>Clostridia</taxon>
        <taxon>Lachnospirales</taxon>
        <taxon>Cellulosilyticaceae</taxon>
        <taxon>Cellulosilyticum</taxon>
    </lineage>
</organism>
<dbReference type="STRING" id="642492.Clole_3435"/>
<proteinExistence type="predicted"/>
<dbReference type="InterPro" id="IPR036873">
    <property type="entry name" value="Rhodanese-like_dom_sf"/>
</dbReference>
<dbReference type="eggNOG" id="COG0607">
    <property type="taxonomic scope" value="Bacteria"/>
</dbReference>
<dbReference type="PANTHER" id="PTHR43031:SF1">
    <property type="entry name" value="PYRIDINE NUCLEOTIDE-DISULPHIDE OXIDOREDUCTASE"/>
    <property type="match status" value="1"/>
</dbReference>
<dbReference type="CDD" id="cd00158">
    <property type="entry name" value="RHOD"/>
    <property type="match status" value="1"/>
</dbReference>
<dbReference type="Gene3D" id="3.40.250.10">
    <property type="entry name" value="Rhodanese-like domain"/>
    <property type="match status" value="1"/>
</dbReference>
<dbReference type="InterPro" id="IPR001763">
    <property type="entry name" value="Rhodanese-like_dom"/>
</dbReference>
<dbReference type="EMBL" id="CP002582">
    <property type="protein sequence ID" value="ADZ85122.1"/>
    <property type="molecule type" value="Genomic_DNA"/>
</dbReference>
<dbReference type="RefSeq" id="WP_013658398.1">
    <property type="nucleotide sequence ID" value="NC_015275.1"/>
</dbReference>
<dbReference type="SUPFAM" id="SSF52821">
    <property type="entry name" value="Rhodanese/Cell cycle control phosphatase"/>
    <property type="match status" value="1"/>
</dbReference>
<dbReference type="KEGG" id="cle:Clole_3435"/>
<evidence type="ECO:0000259" key="1">
    <source>
        <dbReference type="PROSITE" id="PS50206"/>
    </source>
</evidence>
<dbReference type="PROSITE" id="PS50206">
    <property type="entry name" value="RHODANESE_3"/>
    <property type="match status" value="1"/>
</dbReference>